<dbReference type="Proteomes" id="UP000808349">
    <property type="component" value="Unassembled WGS sequence"/>
</dbReference>
<proteinExistence type="predicted"/>
<gene>
    <name evidence="1" type="ORF">IPO85_13985</name>
</gene>
<evidence type="ECO:0000313" key="2">
    <source>
        <dbReference type="Proteomes" id="UP000808349"/>
    </source>
</evidence>
<dbReference type="EMBL" id="JADKFW010000010">
    <property type="protein sequence ID" value="MBK9718592.1"/>
    <property type="molecule type" value="Genomic_DNA"/>
</dbReference>
<protein>
    <submittedName>
        <fullName evidence="1">Uncharacterized protein</fullName>
    </submittedName>
</protein>
<name>A0A9D7S9R7_9BACT</name>
<evidence type="ECO:0000313" key="1">
    <source>
        <dbReference type="EMBL" id="MBK9718592.1"/>
    </source>
</evidence>
<organism evidence="1 2">
    <name type="scientific">Candidatus Defluviibacterium haderslevense</name>
    <dbReference type="NCBI Taxonomy" id="2981993"/>
    <lineage>
        <taxon>Bacteria</taxon>
        <taxon>Pseudomonadati</taxon>
        <taxon>Bacteroidota</taxon>
        <taxon>Saprospiria</taxon>
        <taxon>Saprospirales</taxon>
        <taxon>Saprospiraceae</taxon>
        <taxon>Candidatus Defluviibacterium</taxon>
    </lineage>
</organism>
<reference evidence="1 2" key="1">
    <citation type="submission" date="2020-10" db="EMBL/GenBank/DDBJ databases">
        <title>Connecting structure to function with the recovery of over 1000 high-quality activated sludge metagenome-assembled genomes encoding full-length rRNA genes using long-read sequencing.</title>
        <authorList>
            <person name="Singleton C.M."/>
            <person name="Petriglieri F."/>
            <person name="Kristensen J.M."/>
            <person name="Kirkegaard R.H."/>
            <person name="Michaelsen T.Y."/>
            <person name="Andersen M.H."/>
            <person name="Karst S.M."/>
            <person name="Dueholm M.S."/>
            <person name="Nielsen P.H."/>
            <person name="Albertsen M."/>
        </authorList>
    </citation>
    <scope>NUCLEOTIDE SEQUENCE [LARGE SCALE GENOMIC DNA]</scope>
    <source>
        <strain evidence="1">Ribe_18-Q3-R11-54_BAT3C.373</strain>
    </source>
</reference>
<accession>A0A9D7S9R7</accession>
<dbReference type="AlphaFoldDB" id="A0A9D7S9R7"/>
<sequence length="194" mass="22515">MKYLLIFVILFSCKPKSDLPANGYGVETEYIMNTQVETRIKEMYLTRDKIISELVASPFDPAKLMVTDDDLKTFRNLFIQYSGRKIEMSKYTSLVDEIIKSNKLATSDEERQENREKAFNAHALAKVSMDSIKSLSYRLIECFKKFNDNGSIPLFSVHYTIHAIYLDKNLDHQTTTDTISSFFDRNYELIGIME</sequence>
<comment type="caution">
    <text evidence="1">The sequence shown here is derived from an EMBL/GenBank/DDBJ whole genome shotgun (WGS) entry which is preliminary data.</text>
</comment>